<proteinExistence type="predicted"/>
<reference evidence="1" key="1">
    <citation type="submission" date="2023-09" db="EMBL/GenBank/DDBJ databases">
        <title>Vallitalea sediminicola and Vallitalea maricola sp. nov., anaerobic bacteria isolated from marine sediment.</title>
        <authorList>
            <person name="Hirano S."/>
            <person name="Maeda A."/>
            <person name="Terahara T."/>
            <person name="Mori K."/>
            <person name="Hamada M."/>
            <person name="Matsumoto R."/>
            <person name="Kobayashi T."/>
        </authorList>
    </citation>
    <scope>NUCLEOTIDE SEQUENCE</scope>
    <source>
        <strain evidence="1">AN17-2</strain>
    </source>
</reference>
<protein>
    <submittedName>
        <fullName evidence="1">Selenide, water dikinase SelD</fullName>
    </submittedName>
</protein>
<evidence type="ECO:0000313" key="1">
    <source>
        <dbReference type="EMBL" id="GMQ62534.1"/>
    </source>
</evidence>
<sequence>MKTKENKLDPNLIVGLGTSDDAGVYKIKDDYALIQTLDFFTPIVDDPYTFGQIAATNSLSDVYAMGGRPLTAMNIACFATCLEPAVLAEILRGGADKIVEAEAILVGGHTVTDKEVKFGLSVTGYVHPDKVLTNSGAKAGDVLVLTKPIGTGILTTALKKDLITEKELDEVVKSMSTLNKGAAIAMERVGVHACTDITGFGILGHTYELASGSDVNVEIDASKIPLFNKTLQLIEENAVPGGARSNQSHFGKWVDINDDISDCLETALYDPQTSGGLLIAVAEDKAKQLVKELTKENCLCANVIGKVQDKDESEIFINVY</sequence>
<dbReference type="Proteomes" id="UP001374599">
    <property type="component" value="Unassembled WGS sequence"/>
</dbReference>
<dbReference type="EMBL" id="BTPU01000027">
    <property type="protein sequence ID" value="GMQ62534.1"/>
    <property type="molecule type" value="Genomic_DNA"/>
</dbReference>
<comment type="caution">
    <text evidence="1">The sequence shown here is derived from an EMBL/GenBank/DDBJ whole genome shotgun (WGS) entry which is preliminary data.</text>
</comment>
<keyword evidence="2" id="KW-1185">Reference proteome</keyword>
<evidence type="ECO:0000313" key="2">
    <source>
        <dbReference type="Proteomes" id="UP001374599"/>
    </source>
</evidence>
<accession>A0ACB5UIZ1</accession>
<name>A0ACB5UIZ1_9FIRM</name>
<gene>
    <name evidence="1" type="primary">selD</name>
    <name evidence="1" type="ORF">AN2V17_17660</name>
</gene>
<organism evidence="1 2">
    <name type="scientific">Vallitalea maricola</name>
    <dbReference type="NCBI Taxonomy" id="3074433"/>
    <lineage>
        <taxon>Bacteria</taxon>
        <taxon>Bacillati</taxon>
        <taxon>Bacillota</taxon>
        <taxon>Clostridia</taxon>
        <taxon>Lachnospirales</taxon>
        <taxon>Vallitaleaceae</taxon>
        <taxon>Vallitalea</taxon>
    </lineage>
</organism>